<accession>A0A6J5LKV8</accession>
<dbReference type="EMBL" id="LR796277">
    <property type="protein sequence ID" value="CAB4133756.1"/>
    <property type="molecule type" value="Genomic_DNA"/>
</dbReference>
<reference evidence="1" key="1">
    <citation type="submission" date="2020-04" db="EMBL/GenBank/DDBJ databases">
        <authorList>
            <person name="Chiriac C."/>
            <person name="Salcher M."/>
            <person name="Ghai R."/>
            <person name="Kavagutti S V."/>
        </authorList>
    </citation>
    <scope>NUCLEOTIDE SEQUENCE</scope>
</reference>
<gene>
    <name evidence="1" type="ORF">UFOVP264_6</name>
</gene>
<dbReference type="InterPro" id="IPR042302">
    <property type="entry name" value="E1_FCCH_sf"/>
</dbReference>
<dbReference type="Gene3D" id="2.40.30.180">
    <property type="entry name" value="Ubiquitin-activating enzyme E1, FCCH domain"/>
    <property type="match status" value="1"/>
</dbReference>
<proteinExistence type="predicted"/>
<organism evidence="1">
    <name type="scientific">uncultured Caudovirales phage</name>
    <dbReference type="NCBI Taxonomy" id="2100421"/>
    <lineage>
        <taxon>Viruses</taxon>
        <taxon>Duplodnaviria</taxon>
        <taxon>Heunggongvirae</taxon>
        <taxon>Uroviricota</taxon>
        <taxon>Caudoviricetes</taxon>
        <taxon>Peduoviridae</taxon>
        <taxon>Maltschvirus</taxon>
        <taxon>Maltschvirus maltsch</taxon>
    </lineage>
</organism>
<name>A0A6J5LKV8_9CAUD</name>
<sequence>MPFTIVTQGTFTQPSTAVNQYIPLPSGADYFTTTNLTQMNLAPNPGVCVRGEWYGGGLTADNDGLRWTKTLSTNAINIDKFSTATASNGFTYVRSFPQPQAQLTGTTITNATPAVATVTNTYSEGDQVTIYNAVGLQQISGMTFTISSVSGSGFTLLGLNSPGSAATSFKVRRVAPAEPVQPQFYFITGITQATQGVVTVSQKHNYVVGQTVEFQIPGSCGMVQLNNFNQPQSLPAKITAVTDYTFTINVNTTNFTAFALPASSGSPTAQLFPTVAPQGQNAQFNPITNVTTGYNFTQVPFHSSLFIPYMIVPAGAQSPGGAAGDIIVWQAFKMETGTINSPVPS</sequence>
<evidence type="ECO:0000313" key="1">
    <source>
        <dbReference type="EMBL" id="CAB4133756.1"/>
    </source>
</evidence>
<protein>
    <submittedName>
        <fullName evidence="1">Uncharacterized protein</fullName>
    </submittedName>
</protein>